<sequence length="709" mass="77498">MPEPTPAEKQKATIAAKAAKEIEDNVAFQNTSRRKAKVDAKENAIWKVDKPEKPDKLAGPTVRKRTSSTAESSGPAKKAREADPIHDSGPEDQPPAAPEAPVPSKSKGKGKAVERKHAAPDIDLDSGNESKAKPVRRINFNDLPVGRTPKVMASKAAKVFDASHASEPVAPRRKPVKMIAESASEDDTLSSESNIEDSDNTSDADEDLVDVAGFLSEVPRVIAVRSKAPVDASEDSESHELDDIAPRKAVRKTSHPKLKKDLPQTLFDSDSEVEGIPPPPKKKSKQVSLKKLDSDSDSMPDAPEIRRRAQSDVEMDEAIADGLVSLPMEYRSRRSSTASSVNESMPARTASRRSSMASSGNESMPDAPQAHRRGDDSDIDLAEAIADSLVSVARSRRSSMASTHSSGRDLSVPGSEDADNAKPEVARPQQIKKKVKKVSALRQMQADAEITPSGCSSWDISAQLVLPAPNKDIGLTAQHQELQYVLRTSIHNINIDLLFVESYRRWSPASPLDRVNILRGDFKRCAANCILAFFGLAELTPDQVKARVEELLKDHRYIFSVNSQTGQLQLNQPFRGGAIRFVLKEEVFSNASFVTQNLDRFPANDKKKPEERELPAAMVALGATAVYASLLELRLLGRRQAIAFTEDAYEDTYRKHMETIHQLQVTAPKSTHKLMHELFNDVTENHTVVHAAAGSSSTLIQLADLPDSD</sequence>
<dbReference type="AlphaFoldDB" id="A0AAD7C5U6"/>
<feature type="compositionally biased region" description="Basic and acidic residues" evidence="1">
    <location>
        <begin position="78"/>
        <end position="89"/>
    </location>
</feature>
<evidence type="ECO:0000259" key="2">
    <source>
        <dbReference type="Pfam" id="PF20149"/>
    </source>
</evidence>
<reference evidence="3" key="1">
    <citation type="submission" date="2023-03" db="EMBL/GenBank/DDBJ databases">
        <title>Massive genome expansion in bonnet fungi (Mycena s.s.) driven by repeated elements and novel gene families across ecological guilds.</title>
        <authorList>
            <consortium name="Lawrence Berkeley National Laboratory"/>
            <person name="Harder C.B."/>
            <person name="Miyauchi S."/>
            <person name="Viragh M."/>
            <person name="Kuo A."/>
            <person name="Thoen E."/>
            <person name="Andreopoulos B."/>
            <person name="Lu D."/>
            <person name="Skrede I."/>
            <person name="Drula E."/>
            <person name="Henrissat B."/>
            <person name="Morin E."/>
            <person name="Kohler A."/>
            <person name="Barry K."/>
            <person name="LaButti K."/>
            <person name="Morin E."/>
            <person name="Salamov A."/>
            <person name="Lipzen A."/>
            <person name="Mereny Z."/>
            <person name="Hegedus B."/>
            <person name="Baldrian P."/>
            <person name="Stursova M."/>
            <person name="Weitz H."/>
            <person name="Taylor A."/>
            <person name="Grigoriev I.V."/>
            <person name="Nagy L.G."/>
            <person name="Martin F."/>
            <person name="Kauserud H."/>
        </authorList>
    </citation>
    <scope>NUCLEOTIDE SEQUENCE</scope>
    <source>
        <strain evidence="3">CBHHK067</strain>
    </source>
</reference>
<dbReference type="Proteomes" id="UP001221757">
    <property type="component" value="Unassembled WGS sequence"/>
</dbReference>
<name>A0AAD7C5U6_MYCRO</name>
<proteinExistence type="predicted"/>
<feature type="compositionally biased region" description="Pro residues" evidence="1">
    <location>
        <begin position="92"/>
        <end position="101"/>
    </location>
</feature>
<dbReference type="EMBL" id="JARKIE010000440">
    <property type="protein sequence ID" value="KAJ7639596.1"/>
    <property type="molecule type" value="Genomic_DNA"/>
</dbReference>
<feature type="compositionally biased region" description="Low complexity" evidence="1">
    <location>
        <begin position="396"/>
        <end position="405"/>
    </location>
</feature>
<feature type="domain" description="DUF6532" evidence="2">
    <location>
        <begin position="512"/>
        <end position="662"/>
    </location>
</feature>
<protein>
    <recommendedName>
        <fullName evidence="2">DUF6532 domain-containing protein</fullName>
    </recommendedName>
</protein>
<evidence type="ECO:0000313" key="4">
    <source>
        <dbReference type="Proteomes" id="UP001221757"/>
    </source>
</evidence>
<dbReference type="Pfam" id="PF20149">
    <property type="entry name" value="DUF6532"/>
    <property type="match status" value="1"/>
</dbReference>
<feature type="region of interest" description="Disordered" evidence="1">
    <location>
        <begin position="160"/>
        <end position="210"/>
    </location>
</feature>
<feature type="compositionally biased region" description="Basic residues" evidence="1">
    <location>
        <begin position="248"/>
        <end position="258"/>
    </location>
</feature>
<gene>
    <name evidence="3" type="ORF">B0H17DRAFT_1216801</name>
</gene>
<dbReference type="InterPro" id="IPR045341">
    <property type="entry name" value="DUF6532"/>
</dbReference>
<keyword evidence="4" id="KW-1185">Reference proteome</keyword>
<feature type="region of interest" description="Disordered" evidence="1">
    <location>
        <begin position="225"/>
        <end position="376"/>
    </location>
</feature>
<feature type="compositionally biased region" description="Basic and acidic residues" evidence="1">
    <location>
        <begin position="111"/>
        <end position="120"/>
    </location>
</feature>
<evidence type="ECO:0000313" key="3">
    <source>
        <dbReference type="EMBL" id="KAJ7639596.1"/>
    </source>
</evidence>
<feature type="region of interest" description="Disordered" evidence="1">
    <location>
        <begin position="29"/>
        <end position="146"/>
    </location>
</feature>
<feature type="compositionally biased region" description="Basic and acidic residues" evidence="1">
    <location>
        <begin position="236"/>
        <end position="246"/>
    </location>
</feature>
<accession>A0AAD7C5U6</accession>
<feature type="compositionally biased region" description="Basic and acidic residues" evidence="1">
    <location>
        <begin position="37"/>
        <end position="56"/>
    </location>
</feature>
<organism evidence="3 4">
    <name type="scientific">Mycena rosella</name>
    <name type="common">Pink bonnet</name>
    <name type="synonym">Agaricus rosellus</name>
    <dbReference type="NCBI Taxonomy" id="1033263"/>
    <lineage>
        <taxon>Eukaryota</taxon>
        <taxon>Fungi</taxon>
        <taxon>Dikarya</taxon>
        <taxon>Basidiomycota</taxon>
        <taxon>Agaricomycotina</taxon>
        <taxon>Agaricomycetes</taxon>
        <taxon>Agaricomycetidae</taxon>
        <taxon>Agaricales</taxon>
        <taxon>Marasmiineae</taxon>
        <taxon>Mycenaceae</taxon>
        <taxon>Mycena</taxon>
    </lineage>
</organism>
<feature type="compositionally biased region" description="Acidic residues" evidence="1">
    <location>
        <begin position="183"/>
        <end position="209"/>
    </location>
</feature>
<comment type="caution">
    <text evidence="3">The sequence shown here is derived from an EMBL/GenBank/DDBJ whole genome shotgun (WGS) entry which is preliminary data.</text>
</comment>
<feature type="compositionally biased region" description="Low complexity" evidence="1">
    <location>
        <begin position="344"/>
        <end position="364"/>
    </location>
</feature>
<feature type="region of interest" description="Disordered" evidence="1">
    <location>
        <begin position="396"/>
        <end position="433"/>
    </location>
</feature>
<evidence type="ECO:0000256" key="1">
    <source>
        <dbReference type="SAM" id="MobiDB-lite"/>
    </source>
</evidence>